<dbReference type="Proteomes" id="UP001164250">
    <property type="component" value="Chromosome 3"/>
</dbReference>
<evidence type="ECO:0000313" key="2">
    <source>
        <dbReference type="Proteomes" id="UP001164250"/>
    </source>
</evidence>
<protein>
    <submittedName>
        <fullName evidence="1">Uncharacterized protein</fullName>
    </submittedName>
</protein>
<accession>A0ACC1BRW5</accession>
<sequence>MVIVRTFELEIWVSFVLCLICFSFGFSPEDNYLIDCGSSTNTSVDNRVFVSDSSSSINLLTQENISAEISSNYSSLYHTARIFTGPSSYSFPIKQKGRLWIRLHFFPFVYEKYNMTLAKFSVSAQSFTLIKEYQSGNGSLVKEYSLNITSDKLVLTFTPLANSFAFLNAIEVFSLPPELIPEGATIIGSQTGNQNLQKQALETVARVNMGNETVTRQTDPLWRLWVADDLFLVHNGLAKFVSNVKAVNFTGEKTKEEIAPADVYGTATMLNSEPNPSTNANVTWIFDVDPGFEYLVRFHFCDISNTPQPILFNVYINSWYASHDFNLPKFTSKTIGAPYYMDSIIRVSDSRKLSVSVGPSAIQEGYPNAFLNGLEIMKVNNSRGSFDVLESNSNFSTDSKMKVGLIVGLAAGLFVVVVLVLVLFLLCRRRKKLAQIGHSKAEDKFGINGGGATAIFSSSKIGYRYPFVAIQEATNNFNESLVIGVGGFGKVYKGVLRDKTMVAVKRGGSQSHQGLAEFRTEIEMLSQFRHRHLVSLIGYCDEKDEMIIIYEYMENGTLKNHLYGSNFPSLSWRKRLEVCIGSARGLHYLHTGSTNTIIHRDVKSANILLDENFMAKVADFGLSKTGPNLDQTHVSTAVKGSFGYLDPEYLTRQQLTEKSDVYSFGVVMLEVLCGRPVIDPSLPREKMNLVEWAIKCQNRGHLEDIVDPKIMDQIKPESLKKFGEIVEKCLAESGLDRPSMGDVLWNLEYALQLQGNEEKSSPNGETSSQANLVNQSHSTISITDFSMGSVDDLAGVSMSKVFAQIVQEEARES</sequence>
<reference evidence="2" key="1">
    <citation type="journal article" date="2023" name="G3 (Bethesda)">
        <title>Genome assembly and association tests identify interacting loci associated with vigor, precocity, and sex in interspecific pistachio rootstocks.</title>
        <authorList>
            <person name="Palmer W."/>
            <person name="Jacygrad E."/>
            <person name="Sagayaradj S."/>
            <person name="Cavanaugh K."/>
            <person name="Han R."/>
            <person name="Bertier L."/>
            <person name="Beede B."/>
            <person name="Kafkas S."/>
            <person name="Golino D."/>
            <person name="Preece J."/>
            <person name="Michelmore R."/>
        </authorList>
    </citation>
    <scope>NUCLEOTIDE SEQUENCE [LARGE SCALE GENOMIC DNA]</scope>
</reference>
<dbReference type="EMBL" id="CM047899">
    <property type="protein sequence ID" value="KAJ0101824.1"/>
    <property type="molecule type" value="Genomic_DNA"/>
</dbReference>
<gene>
    <name evidence="1" type="ORF">Patl1_06222</name>
</gene>
<name>A0ACC1BRW5_9ROSI</name>
<proteinExistence type="predicted"/>
<evidence type="ECO:0000313" key="1">
    <source>
        <dbReference type="EMBL" id="KAJ0101824.1"/>
    </source>
</evidence>
<organism evidence="1 2">
    <name type="scientific">Pistacia atlantica</name>
    <dbReference type="NCBI Taxonomy" id="434234"/>
    <lineage>
        <taxon>Eukaryota</taxon>
        <taxon>Viridiplantae</taxon>
        <taxon>Streptophyta</taxon>
        <taxon>Embryophyta</taxon>
        <taxon>Tracheophyta</taxon>
        <taxon>Spermatophyta</taxon>
        <taxon>Magnoliopsida</taxon>
        <taxon>eudicotyledons</taxon>
        <taxon>Gunneridae</taxon>
        <taxon>Pentapetalae</taxon>
        <taxon>rosids</taxon>
        <taxon>malvids</taxon>
        <taxon>Sapindales</taxon>
        <taxon>Anacardiaceae</taxon>
        <taxon>Pistacia</taxon>
    </lineage>
</organism>
<comment type="caution">
    <text evidence="1">The sequence shown here is derived from an EMBL/GenBank/DDBJ whole genome shotgun (WGS) entry which is preliminary data.</text>
</comment>
<keyword evidence="2" id="KW-1185">Reference proteome</keyword>